<reference evidence="1" key="2">
    <citation type="submission" date="2025-08" db="UniProtKB">
        <authorList>
            <consortium name="Ensembl"/>
        </authorList>
    </citation>
    <scope>IDENTIFICATION</scope>
</reference>
<protein>
    <submittedName>
        <fullName evidence="1">Uncharacterized protein</fullName>
    </submittedName>
</protein>
<evidence type="ECO:0000313" key="2">
    <source>
        <dbReference type="Proteomes" id="UP000694580"/>
    </source>
</evidence>
<keyword evidence="2" id="KW-1185">Reference proteome</keyword>
<dbReference type="AlphaFoldDB" id="A0AAY4AD09"/>
<proteinExistence type="predicted"/>
<reference evidence="1 2" key="1">
    <citation type="submission" date="2020-06" db="EMBL/GenBank/DDBJ databases">
        <authorList>
            <consortium name="Wellcome Sanger Institute Data Sharing"/>
        </authorList>
    </citation>
    <scope>NUCLEOTIDE SEQUENCE [LARGE SCALE GENOMIC DNA]</scope>
</reference>
<dbReference type="Ensembl" id="ENSDCDT00010007157.1">
    <property type="protein sequence ID" value="ENSDCDP00010006923.1"/>
    <property type="gene ID" value="ENSDCDG00010002968.1"/>
</dbReference>
<evidence type="ECO:0000313" key="1">
    <source>
        <dbReference type="Ensembl" id="ENSDCDP00010006923.1"/>
    </source>
</evidence>
<organism evidence="1 2">
    <name type="scientific">Denticeps clupeoides</name>
    <name type="common">denticle herring</name>
    <dbReference type="NCBI Taxonomy" id="299321"/>
    <lineage>
        <taxon>Eukaryota</taxon>
        <taxon>Metazoa</taxon>
        <taxon>Chordata</taxon>
        <taxon>Craniata</taxon>
        <taxon>Vertebrata</taxon>
        <taxon>Euteleostomi</taxon>
        <taxon>Actinopterygii</taxon>
        <taxon>Neopterygii</taxon>
        <taxon>Teleostei</taxon>
        <taxon>Clupei</taxon>
        <taxon>Clupeiformes</taxon>
        <taxon>Denticipitoidei</taxon>
        <taxon>Denticipitidae</taxon>
        <taxon>Denticeps</taxon>
    </lineage>
</organism>
<sequence>MGKPQRCKYSHNKDCCGLFCMNCVELSPDRLNVSISSTPNLAFMLVIYTTQQTPQDPHATHPTQLLRHTGIGCTLSLTCGETISEHDCVFAAPGTRVHGDGLLDDQTILHQLTDLLDLTDLPPFFSSTRT</sequence>
<name>A0AAY4AD09_9TELE</name>
<accession>A0AAY4AD09</accession>
<dbReference type="Proteomes" id="UP000694580">
    <property type="component" value="Chromosome 2"/>
</dbReference>
<reference evidence="1" key="3">
    <citation type="submission" date="2025-09" db="UniProtKB">
        <authorList>
            <consortium name="Ensembl"/>
        </authorList>
    </citation>
    <scope>IDENTIFICATION</scope>
</reference>